<keyword evidence="3" id="KW-0808">Transferase</keyword>
<feature type="transmembrane region" description="Helical" evidence="1">
    <location>
        <begin position="166"/>
        <end position="184"/>
    </location>
</feature>
<protein>
    <submittedName>
        <fullName evidence="3">Diguanylate cyclase</fullName>
        <ecNumber evidence="3">2.7.7.65</ecNumber>
    </submittedName>
</protein>
<evidence type="ECO:0000256" key="1">
    <source>
        <dbReference type="SAM" id="Phobius"/>
    </source>
</evidence>
<dbReference type="CDD" id="cd01949">
    <property type="entry name" value="GGDEF"/>
    <property type="match status" value="1"/>
</dbReference>
<comment type="caution">
    <text evidence="3">The sequence shown here is derived from an EMBL/GenBank/DDBJ whole genome shotgun (WGS) entry which is preliminary data.</text>
</comment>
<dbReference type="Gene3D" id="3.30.70.270">
    <property type="match status" value="1"/>
</dbReference>
<dbReference type="NCBIfam" id="TIGR00254">
    <property type="entry name" value="GGDEF"/>
    <property type="match status" value="1"/>
</dbReference>
<dbReference type="PANTHER" id="PTHR45138:SF9">
    <property type="entry name" value="DIGUANYLATE CYCLASE DGCM-RELATED"/>
    <property type="match status" value="1"/>
</dbReference>
<reference evidence="4" key="1">
    <citation type="journal article" date="2019" name="Int. J. Syst. Evol. Microbiol.">
        <title>The Global Catalogue of Microorganisms (GCM) 10K type strain sequencing project: providing services to taxonomists for standard genome sequencing and annotation.</title>
        <authorList>
            <consortium name="The Broad Institute Genomics Platform"/>
            <consortium name="The Broad Institute Genome Sequencing Center for Infectious Disease"/>
            <person name="Wu L."/>
            <person name="Ma J."/>
        </authorList>
    </citation>
    <scope>NUCLEOTIDE SEQUENCE [LARGE SCALE GENOMIC DNA]</scope>
    <source>
        <strain evidence="4">CCUG 50873</strain>
    </source>
</reference>
<feature type="transmembrane region" description="Helical" evidence="1">
    <location>
        <begin position="142"/>
        <end position="159"/>
    </location>
</feature>
<keyword evidence="1" id="KW-1133">Transmembrane helix</keyword>
<evidence type="ECO:0000313" key="4">
    <source>
        <dbReference type="Proteomes" id="UP001597068"/>
    </source>
</evidence>
<feature type="transmembrane region" description="Helical" evidence="1">
    <location>
        <begin position="190"/>
        <end position="213"/>
    </location>
</feature>
<keyword evidence="1" id="KW-0812">Transmembrane</keyword>
<dbReference type="PROSITE" id="PS50887">
    <property type="entry name" value="GGDEF"/>
    <property type="match status" value="1"/>
</dbReference>
<feature type="transmembrane region" description="Helical" evidence="1">
    <location>
        <begin position="119"/>
        <end position="136"/>
    </location>
</feature>
<keyword evidence="3" id="KW-0548">Nucleotidyltransferase</keyword>
<organism evidence="3 4">
    <name type="scientific">Williamsia deligens</name>
    <dbReference type="NCBI Taxonomy" id="321325"/>
    <lineage>
        <taxon>Bacteria</taxon>
        <taxon>Bacillati</taxon>
        <taxon>Actinomycetota</taxon>
        <taxon>Actinomycetes</taxon>
        <taxon>Mycobacteriales</taxon>
        <taxon>Nocardiaceae</taxon>
        <taxon>Williamsia</taxon>
    </lineage>
</organism>
<proteinExistence type="predicted"/>
<feature type="domain" description="GGDEF" evidence="2">
    <location>
        <begin position="258"/>
        <end position="392"/>
    </location>
</feature>
<keyword evidence="4" id="KW-1185">Reference proteome</keyword>
<accession>A0ABW3G8T2</accession>
<gene>
    <name evidence="3" type="ORF">ACFQ04_14740</name>
</gene>
<feature type="transmembrane region" description="Helical" evidence="1">
    <location>
        <begin position="94"/>
        <end position="112"/>
    </location>
</feature>
<dbReference type="InterPro" id="IPR050469">
    <property type="entry name" value="Diguanylate_Cyclase"/>
</dbReference>
<dbReference type="Proteomes" id="UP001597068">
    <property type="component" value="Unassembled WGS sequence"/>
</dbReference>
<dbReference type="PANTHER" id="PTHR45138">
    <property type="entry name" value="REGULATORY COMPONENTS OF SENSORY TRANSDUCTION SYSTEM"/>
    <property type="match status" value="1"/>
</dbReference>
<dbReference type="Pfam" id="PF00990">
    <property type="entry name" value="GGDEF"/>
    <property type="match status" value="1"/>
</dbReference>
<evidence type="ECO:0000259" key="2">
    <source>
        <dbReference type="PROSITE" id="PS50887"/>
    </source>
</evidence>
<dbReference type="GO" id="GO:0052621">
    <property type="term" value="F:diguanylate cyclase activity"/>
    <property type="evidence" value="ECO:0007669"/>
    <property type="project" value="UniProtKB-EC"/>
</dbReference>
<feature type="transmembrane region" description="Helical" evidence="1">
    <location>
        <begin position="64"/>
        <end position="82"/>
    </location>
</feature>
<dbReference type="InterPro" id="IPR043128">
    <property type="entry name" value="Rev_trsase/Diguanyl_cyclase"/>
</dbReference>
<dbReference type="EC" id="2.7.7.65" evidence="3"/>
<dbReference type="EMBL" id="JBHTIL010000002">
    <property type="protein sequence ID" value="MFD0926994.1"/>
    <property type="molecule type" value="Genomic_DNA"/>
</dbReference>
<dbReference type="RefSeq" id="WP_308214136.1">
    <property type="nucleotide sequence ID" value="NZ_BAAAMO010000006.1"/>
</dbReference>
<dbReference type="InterPro" id="IPR000160">
    <property type="entry name" value="GGDEF_dom"/>
</dbReference>
<dbReference type="SUPFAM" id="SSF55073">
    <property type="entry name" value="Nucleotide cyclase"/>
    <property type="match status" value="1"/>
</dbReference>
<keyword evidence="1" id="KW-0472">Membrane</keyword>
<evidence type="ECO:0000313" key="3">
    <source>
        <dbReference type="EMBL" id="MFD0926994.1"/>
    </source>
</evidence>
<sequence length="413" mass="43519">MHQTGSESTRPAYDSPDVAPPIVIATRNRLVAPRIRRDPPAPRDRRSRPGAVTRFWQRLDGRSAAVLLSTSGSLPLPLLGMLDPTLLRPNGLPALLVVWVFTLVVLTTTAVVGRLTDWLFTVFGLIGMLGIAVAAWAVTDPVAAGVVMTLLGAIPAIAAMASSRRVVVTFAGVAICCAIVVALLNVTSFIGMLVTCGAGVANVVIPVFIVSALRTSLEVSMQRYAVLGDTDPLTGLLNRRGFLARSGRLLSQIADAEVQVGFLLIDVDHFKTVNDRLGHAAGDAVLVDTVRAILASAPRGSLIGRFGGEEFVVLCPIRGLPALTEAAETIRTTVATTSAVTVSIGAVAAPLSVTRMGTSNISHVVDHLTHLADRWVYVAKSAGRDRVVCLSTSPIQFVDGDDDQSRLYAPATA</sequence>
<dbReference type="InterPro" id="IPR029787">
    <property type="entry name" value="Nucleotide_cyclase"/>
</dbReference>
<name>A0ABW3G8T2_9NOCA</name>
<dbReference type="SMART" id="SM00267">
    <property type="entry name" value="GGDEF"/>
    <property type="match status" value="1"/>
</dbReference>